<feature type="transmembrane region" description="Helical" evidence="6">
    <location>
        <begin position="359"/>
        <end position="382"/>
    </location>
</feature>
<evidence type="ECO:0000256" key="5">
    <source>
        <dbReference type="ARBA" id="ARBA00023136"/>
    </source>
</evidence>
<keyword evidence="8" id="KW-1185">Reference proteome</keyword>
<keyword evidence="4 6" id="KW-1133">Transmembrane helix</keyword>
<comment type="caution">
    <text evidence="7">The sequence shown here is derived from an EMBL/GenBank/DDBJ whole genome shotgun (WGS) entry which is preliminary data.</text>
</comment>
<feature type="transmembrane region" description="Helical" evidence="6">
    <location>
        <begin position="127"/>
        <end position="148"/>
    </location>
</feature>
<feature type="transmembrane region" description="Helical" evidence="6">
    <location>
        <begin position="394"/>
        <end position="414"/>
    </location>
</feature>
<dbReference type="InterPro" id="IPR036259">
    <property type="entry name" value="MFS_trans_sf"/>
</dbReference>
<feature type="transmembrane region" description="Helical" evidence="6">
    <location>
        <begin position="35"/>
        <end position="55"/>
    </location>
</feature>
<dbReference type="GO" id="GO:0016020">
    <property type="term" value="C:membrane"/>
    <property type="evidence" value="ECO:0007669"/>
    <property type="project" value="UniProtKB-SubCell"/>
</dbReference>
<feature type="transmembrane region" description="Helical" evidence="6">
    <location>
        <begin position="271"/>
        <end position="295"/>
    </location>
</feature>
<evidence type="ECO:0000256" key="4">
    <source>
        <dbReference type="ARBA" id="ARBA00022989"/>
    </source>
</evidence>
<sequence length="437" mass="47723">MSVGFFGIQFGWGLQMGNMSSIYEYLGANESELPLLWLAAPLTGLIVQPIIGHMSDNTWCFLGRRRPYFLVGAIFSSIALILMPQSSALWMAAGLLWVLDASVNISMEPFRAFVADLLPERQRTVGFAMQSVFIGAGAVIASKLPGWLEASGVGSTTSQADPIPQTVHVAFTTGAVVFFLAVLWTVLTTREHPPETTNEEADKDSTTQRSGPAEIWDAFRNMPSRMKHLAAVQFLTWMGLFCMWIFFTVAVARDILGATDTQSDLYKQGIYLANDCFATYNMVAFFTAIGFLWIGRFVSAKWLHVVSLACGGIGLSSVLIVRDPTLLTWGSFVGVGIAWASILSMPYAMLSGALPEKRIGVYMGIFNLFIVIPQILVAIILSRVLANSEDISRLHVVTFGGVCLLVAAIITAFIPYRPNFQVLESDVSDPLSLESAT</sequence>
<evidence type="ECO:0000256" key="1">
    <source>
        <dbReference type="ARBA" id="ARBA00004141"/>
    </source>
</evidence>
<feature type="transmembrane region" description="Helical" evidence="6">
    <location>
        <begin position="67"/>
        <end position="83"/>
    </location>
</feature>
<keyword evidence="5 6" id="KW-0472">Membrane</keyword>
<comment type="subcellular location">
    <subcellularLocation>
        <location evidence="1">Membrane</location>
        <topology evidence="1">Multi-pass membrane protein</topology>
    </subcellularLocation>
</comment>
<dbReference type="PANTHER" id="PTHR19432">
    <property type="entry name" value="SUGAR TRANSPORTER"/>
    <property type="match status" value="1"/>
</dbReference>
<dbReference type="RefSeq" id="WP_184307627.1">
    <property type="nucleotide sequence ID" value="NZ_JACHXU010000021.1"/>
</dbReference>
<reference evidence="7 8" key="1">
    <citation type="submission" date="2020-08" db="EMBL/GenBank/DDBJ databases">
        <title>Genomic Encyclopedia of Type Strains, Phase III (KMG-III): the genomes of soil and plant-associated and newly described type strains.</title>
        <authorList>
            <person name="Whitman W."/>
        </authorList>
    </citation>
    <scope>NUCLEOTIDE SEQUENCE [LARGE SCALE GENOMIC DNA]</scope>
    <source>
        <strain evidence="7 8">CECT 8075</strain>
    </source>
</reference>
<protein>
    <submittedName>
        <fullName evidence="7">Maltose/moltooligosaccharide transporter</fullName>
    </submittedName>
</protein>
<organism evidence="7 8">
    <name type="scientific">Aporhodopirellula rubra</name>
    <dbReference type="NCBI Taxonomy" id="980271"/>
    <lineage>
        <taxon>Bacteria</taxon>
        <taxon>Pseudomonadati</taxon>
        <taxon>Planctomycetota</taxon>
        <taxon>Planctomycetia</taxon>
        <taxon>Pirellulales</taxon>
        <taxon>Pirellulaceae</taxon>
        <taxon>Aporhodopirellula</taxon>
    </lineage>
</organism>
<dbReference type="Proteomes" id="UP000536179">
    <property type="component" value="Unassembled WGS sequence"/>
</dbReference>
<dbReference type="SUPFAM" id="SSF103473">
    <property type="entry name" value="MFS general substrate transporter"/>
    <property type="match status" value="1"/>
</dbReference>
<evidence type="ECO:0000313" key="7">
    <source>
        <dbReference type="EMBL" id="MBB3209209.1"/>
    </source>
</evidence>
<dbReference type="AlphaFoldDB" id="A0A7W5E3Q9"/>
<gene>
    <name evidence="7" type="ORF">FHS27_005047</name>
</gene>
<dbReference type="PANTHER" id="PTHR19432:SF35">
    <property type="entry name" value="SOLUTE CARRIER FAMILY 45 MEMBER 3 ISOFORM X1"/>
    <property type="match status" value="1"/>
</dbReference>
<keyword evidence="2" id="KW-0813">Transport</keyword>
<feature type="transmembrane region" description="Helical" evidence="6">
    <location>
        <begin position="327"/>
        <end position="347"/>
    </location>
</feature>
<dbReference type="GO" id="GO:0022857">
    <property type="term" value="F:transmembrane transporter activity"/>
    <property type="evidence" value="ECO:0007669"/>
    <property type="project" value="InterPro"/>
</dbReference>
<dbReference type="EMBL" id="JACHXU010000021">
    <property type="protein sequence ID" value="MBB3209209.1"/>
    <property type="molecule type" value="Genomic_DNA"/>
</dbReference>
<accession>A0A7W5E3Q9</accession>
<evidence type="ECO:0000256" key="2">
    <source>
        <dbReference type="ARBA" id="ARBA00022448"/>
    </source>
</evidence>
<evidence type="ECO:0000256" key="6">
    <source>
        <dbReference type="SAM" id="Phobius"/>
    </source>
</evidence>
<dbReference type="Pfam" id="PF07690">
    <property type="entry name" value="MFS_1"/>
    <property type="match status" value="1"/>
</dbReference>
<feature type="transmembrane region" description="Helical" evidence="6">
    <location>
        <begin position="302"/>
        <end position="321"/>
    </location>
</feature>
<feature type="transmembrane region" description="Helical" evidence="6">
    <location>
        <begin position="229"/>
        <end position="251"/>
    </location>
</feature>
<dbReference type="InterPro" id="IPR011701">
    <property type="entry name" value="MFS"/>
</dbReference>
<evidence type="ECO:0000256" key="3">
    <source>
        <dbReference type="ARBA" id="ARBA00022692"/>
    </source>
</evidence>
<dbReference type="Gene3D" id="1.20.1250.20">
    <property type="entry name" value="MFS general substrate transporter like domains"/>
    <property type="match status" value="1"/>
</dbReference>
<evidence type="ECO:0000313" key="8">
    <source>
        <dbReference type="Proteomes" id="UP000536179"/>
    </source>
</evidence>
<name>A0A7W5E3Q9_9BACT</name>
<keyword evidence="3 6" id="KW-0812">Transmembrane</keyword>
<feature type="transmembrane region" description="Helical" evidence="6">
    <location>
        <begin position="168"/>
        <end position="187"/>
    </location>
</feature>
<proteinExistence type="predicted"/>